<dbReference type="PANTHER" id="PTHR43806">
    <property type="entry name" value="PEPTIDASE S8"/>
    <property type="match status" value="1"/>
</dbReference>
<keyword evidence="3 5" id="KW-0378">Hydrolase</keyword>
<dbReference type="Gene3D" id="3.40.50.200">
    <property type="entry name" value="Peptidase S8/S53 domain"/>
    <property type="match status" value="1"/>
</dbReference>
<feature type="domain" description="Peptidase S8/S53" evidence="7">
    <location>
        <begin position="183"/>
        <end position="364"/>
    </location>
</feature>
<keyword evidence="6" id="KW-0732">Signal</keyword>
<dbReference type="Pfam" id="PF22148">
    <property type="entry name" value="Fervidolysin_NPro-like"/>
    <property type="match status" value="1"/>
</dbReference>
<dbReference type="InterPro" id="IPR050131">
    <property type="entry name" value="Peptidase_S8_subtilisin-like"/>
</dbReference>
<sequence length="542" mass="56917">MKLLGCILWACAIAGASVAAAEQASRPAEQDAWTPGSSNRTAVAQPNAVAKLAATLLNMTAPDMQPADGSKPHAGLQHQPGRLLVKFKELYGGNYSAVAQLVNDWAGIDLIQVLPGTGIAIVKVGSSHSVKEMAASLANSELVEFAELDYLLKGDGNAAQIPANLQRMQVGEVWRQYTAGDCGVVVCHVDSGTHWNSNNWYNAGEYAGVPLVDDDGNGVVDDSWGANFLDPQQSNNSWDSAGHGTGTACTLGCPNDGNSATGLGIAPKVAIMPCKAMTDDLSVPFSAAITCIEWCKTNFENIASMGGRQRTGIYTTAWGSDSASDGTTLSAVIRKVDSTGRTRAVFTSSAGNSQTSNHVPASLGLSNIVSMTYSDDSDMIQGNKGPWVDVAMNVGSTSDAAGAGGGLAALMVAANPNLTPEQIKAAMIAGTDEVASMEGELVSNGRSNALKAFQHLEGQGLVRKASSTPDLSRQCDPFQVCAGMRMHRRPEDYVRRTVDTILKAIYARHFINAVESRLGARGLLPVICSMLIWRGRPSLNTA</sequence>
<proteinExistence type="inferred from homology"/>
<keyword evidence="2 5" id="KW-0645">Protease</keyword>
<evidence type="ECO:0000256" key="5">
    <source>
        <dbReference type="PROSITE-ProRule" id="PRU01240"/>
    </source>
</evidence>
<dbReference type="EMBL" id="CAXHTA020000021">
    <property type="protein sequence ID" value="CAL5229773.1"/>
    <property type="molecule type" value="Genomic_DNA"/>
</dbReference>
<feature type="chain" id="PRO_5047475655" evidence="6">
    <location>
        <begin position="20"/>
        <end position="542"/>
    </location>
</feature>
<comment type="caution">
    <text evidence="9">The sequence shown here is derived from an EMBL/GenBank/DDBJ whole genome shotgun (WGS) entry which is preliminary data.</text>
</comment>
<evidence type="ECO:0000259" key="7">
    <source>
        <dbReference type="Pfam" id="PF00082"/>
    </source>
</evidence>
<dbReference type="InterPro" id="IPR000209">
    <property type="entry name" value="Peptidase_S8/S53_dom"/>
</dbReference>
<feature type="active site" description="Charge relay system" evidence="5">
    <location>
        <position position="190"/>
    </location>
</feature>
<feature type="active site" description="Charge relay system" evidence="5">
    <location>
        <position position="243"/>
    </location>
</feature>
<dbReference type="SUPFAM" id="SSF52743">
    <property type="entry name" value="Subtilisin-like"/>
    <property type="match status" value="1"/>
</dbReference>
<feature type="signal peptide" evidence="6">
    <location>
        <begin position="1"/>
        <end position="19"/>
    </location>
</feature>
<feature type="active site" description="Charge relay system" evidence="5">
    <location>
        <position position="398"/>
    </location>
</feature>
<evidence type="ECO:0000256" key="4">
    <source>
        <dbReference type="ARBA" id="ARBA00022825"/>
    </source>
</evidence>
<dbReference type="Pfam" id="PF00082">
    <property type="entry name" value="Peptidase_S8"/>
    <property type="match status" value="1"/>
</dbReference>
<dbReference type="PROSITE" id="PS51892">
    <property type="entry name" value="SUBTILASE"/>
    <property type="match status" value="1"/>
</dbReference>
<dbReference type="InterPro" id="IPR036852">
    <property type="entry name" value="Peptidase_S8/S53_dom_sf"/>
</dbReference>
<evidence type="ECO:0000313" key="10">
    <source>
        <dbReference type="Proteomes" id="UP001497392"/>
    </source>
</evidence>
<accession>A0ABP1GGG2</accession>
<organism evidence="9 10">
    <name type="scientific">Coccomyxa viridis</name>
    <dbReference type="NCBI Taxonomy" id="1274662"/>
    <lineage>
        <taxon>Eukaryota</taxon>
        <taxon>Viridiplantae</taxon>
        <taxon>Chlorophyta</taxon>
        <taxon>core chlorophytes</taxon>
        <taxon>Trebouxiophyceae</taxon>
        <taxon>Trebouxiophyceae incertae sedis</taxon>
        <taxon>Coccomyxaceae</taxon>
        <taxon>Coccomyxa</taxon>
    </lineage>
</organism>
<dbReference type="InterPro" id="IPR054399">
    <property type="entry name" value="Fervidolysin-like_N_prodom"/>
</dbReference>
<evidence type="ECO:0000256" key="2">
    <source>
        <dbReference type="ARBA" id="ARBA00022670"/>
    </source>
</evidence>
<comment type="similarity">
    <text evidence="1 5">Belongs to the peptidase S8 family.</text>
</comment>
<keyword evidence="10" id="KW-1185">Reference proteome</keyword>
<dbReference type="Proteomes" id="UP001497392">
    <property type="component" value="Unassembled WGS sequence"/>
</dbReference>
<feature type="domain" description="Fervidolysin-like N-terminal prodomain" evidence="8">
    <location>
        <begin position="67"/>
        <end position="148"/>
    </location>
</feature>
<evidence type="ECO:0000259" key="8">
    <source>
        <dbReference type="Pfam" id="PF22148"/>
    </source>
</evidence>
<evidence type="ECO:0000256" key="1">
    <source>
        <dbReference type="ARBA" id="ARBA00011073"/>
    </source>
</evidence>
<reference evidence="9 10" key="1">
    <citation type="submission" date="2024-06" db="EMBL/GenBank/DDBJ databases">
        <authorList>
            <person name="Kraege A."/>
            <person name="Thomma B."/>
        </authorList>
    </citation>
    <scope>NUCLEOTIDE SEQUENCE [LARGE SCALE GENOMIC DNA]</scope>
</reference>
<name>A0ABP1GGG2_9CHLO</name>
<evidence type="ECO:0000313" key="9">
    <source>
        <dbReference type="EMBL" id="CAL5229773.1"/>
    </source>
</evidence>
<protein>
    <submittedName>
        <fullName evidence="9">G13161 protein</fullName>
    </submittedName>
</protein>
<evidence type="ECO:0000256" key="3">
    <source>
        <dbReference type="ARBA" id="ARBA00022801"/>
    </source>
</evidence>
<dbReference type="PANTHER" id="PTHR43806:SF11">
    <property type="entry name" value="CEREVISIN-RELATED"/>
    <property type="match status" value="1"/>
</dbReference>
<evidence type="ECO:0000256" key="6">
    <source>
        <dbReference type="SAM" id="SignalP"/>
    </source>
</evidence>
<keyword evidence="4 5" id="KW-0720">Serine protease</keyword>
<gene>
    <name evidence="9" type="primary">g13161</name>
    <name evidence="9" type="ORF">VP750_LOCUS11679</name>
</gene>